<gene>
    <name evidence="1" type="ORF">PIN31115_04451</name>
</gene>
<name>A0A5E4YFM3_9BURK</name>
<dbReference type="Proteomes" id="UP000333828">
    <property type="component" value="Unassembled WGS sequence"/>
</dbReference>
<dbReference type="InterPro" id="IPR045738">
    <property type="entry name" value="DUF6088"/>
</dbReference>
<dbReference type="Pfam" id="PF19570">
    <property type="entry name" value="DUF6088"/>
    <property type="match status" value="1"/>
</dbReference>
<proteinExistence type="predicted"/>
<dbReference type="EMBL" id="CABPSI010000005">
    <property type="protein sequence ID" value="VVE47155.1"/>
    <property type="molecule type" value="Genomic_DNA"/>
</dbReference>
<evidence type="ECO:0008006" key="3">
    <source>
        <dbReference type="Google" id="ProtNLM"/>
    </source>
</evidence>
<accession>A0A5E4YFM3</accession>
<organism evidence="1 2">
    <name type="scientific">Pandoraea iniqua</name>
    <dbReference type="NCBI Taxonomy" id="2508288"/>
    <lineage>
        <taxon>Bacteria</taxon>
        <taxon>Pseudomonadati</taxon>
        <taxon>Pseudomonadota</taxon>
        <taxon>Betaproteobacteria</taxon>
        <taxon>Burkholderiales</taxon>
        <taxon>Burkholderiaceae</taxon>
        <taxon>Pandoraea</taxon>
    </lineage>
</organism>
<keyword evidence="2" id="KW-1185">Reference proteome</keyword>
<evidence type="ECO:0000313" key="1">
    <source>
        <dbReference type="EMBL" id="VVE47155.1"/>
    </source>
</evidence>
<reference evidence="1 2" key="1">
    <citation type="submission" date="2019-08" db="EMBL/GenBank/DDBJ databases">
        <authorList>
            <person name="Peeters C."/>
        </authorList>
    </citation>
    <scope>NUCLEOTIDE SEQUENCE [LARGE SCALE GENOMIC DNA]</scope>
    <source>
        <strain evidence="1 2">LMG 31115</strain>
    </source>
</reference>
<sequence>MSTVVDKVFDATSGVSGAYVWVPADFLHIADRVAINRALQRLCDSRKLRRVGRGLYDKPRLNSLTGKLSVPDYQAVISAIARRDDLKLLIDGMTAANNLGMTNCVPARVIVHCNSRRQPLTLGNLVIEFRRAAPSRLLWSGRPAMSVVQALHWLHDALPTDGALVSDQIARILQDPSRGELIRQDLISGYDTLPSWMQSFLQSMLAGDKA</sequence>
<evidence type="ECO:0000313" key="2">
    <source>
        <dbReference type="Proteomes" id="UP000333828"/>
    </source>
</evidence>
<dbReference type="AlphaFoldDB" id="A0A5E4YFM3"/>
<dbReference type="RefSeq" id="WP_150685926.1">
    <property type="nucleotide sequence ID" value="NZ_CABPSI010000005.1"/>
</dbReference>
<protein>
    <recommendedName>
        <fullName evidence="3">Transcriptional regulator, AbiEi antitoxin, Type IV TA system</fullName>
    </recommendedName>
</protein>